<dbReference type="WBParaSite" id="BXY_0970800.1">
    <property type="protein sequence ID" value="BXY_0970800.1"/>
    <property type="gene ID" value="BXY_0970800"/>
</dbReference>
<proteinExistence type="predicted"/>
<dbReference type="Proteomes" id="UP000095284">
    <property type="component" value="Unplaced"/>
</dbReference>
<dbReference type="Proteomes" id="UP000659654">
    <property type="component" value="Unassembled WGS sequence"/>
</dbReference>
<sequence>MRFRIALAAALSNSLKSTTKKGIYVIERRHTPRLPHLVPEADLPIWDVRTIILLNTPLQARPTVIANLSLPHWGINQATEIVQLKAVQVCSRDPFALRELLEPPQPTAVLIDRELMASAELQRLIHVARMQQLKLDINPPRRERKGPFYSGTTRRHHRFEFDIHNLGNTFLLQTVTMLFLLEDQGLICIFSPGYFEHGPACAPGGQRRRDSLVLRGSTTSHGFPCSTITPAFG</sequence>
<dbReference type="AlphaFoldDB" id="A0A1I7S9L1"/>
<keyword evidence="3" id="KW-1185">Reference proteome</keyword>
<name>A0A1I7S9L1_BURXY</name>
<protein>
    <submittedName>
        <fullName evidence="1">(pine wood nematode) hypothetical protein</fullName>
    </submittedName>
</protein>
<evidence type="ECO:0000313" key="4">
    <source>
        <dbReference type="WBParaSite" id="BXY_0970800.1"/>
    </source>
</evidence>
<accession>A0A1I7S9L1</accession>
<evidence type="ECO:0000313" key="3">
    <source>
        <dbReference type="Proteomes" id="UP000659654"/>
    </source>
</evidence>
<organism evidence="2 4">
    <name type="scientific">Bursaphelenchus xylophilus</name>
    <name type="common">Pinewood nematode worm</name>
    <name type="synonym">Aphelenchoides xylophilus</name>
    <dbReference type="NCBI Taxonomy" id="6326"/>
    <lineage>
        <taxon>Eukaryota</taxon>
        <taxon>Metazoa</taxon>
        <taxon>Ecdysozoa</taxon>
        <taxon>Nematoda</taxon>
        <taxon>Chromadorea</taxon>
        <taxon>Rhabditida</taxon>
        <taxon>Tylenchina</taxon>
        <taxon>Tylenchomorpha</taxon>
        <taxon>Aphelenchoidea</taxon>
        <taxon>Aphelenchoididae</taxon>
        <taxon>Bursaphelenchus</taxon>
    </lineage>
</organism>
<dbReference type="Proteomes" id="UP000582659">
    <property type="component" value="Unassembled WGS sequence"/>
</dbReference>
<reference evidence="4" key="1">
    <citation type="submission" date="2016-11" db="UniProtKB">
        <authorList>
            <consortium name="WormBaseParasite"/>
        </authorList>
    </citation>
    <scope>IDENTIFICATION</scope>
</reference>
<gene>
    <name evidence="1" type="ORF">BXYJ_LOCUS15604</name>
</gene>
<reference evidence="1" key="2">
    <citation type="submission" date="2020-09" db="EMBL/GenBank/DDBJ databases">
        <authorList>
            <person name="Kikuchi T."/>
        </authorList>
    </citation>
    <scope>NUCLEOTIDE SEQUENCE</scope>
    <source>
        <strain evidence="1">Ka4C1</strain>
    </source>
</reference>
<evidence type="ECO:0000313" key="1">
    <source>
        <dbReference type="EMBL" id="CAD5235513.1"/>
    </source>
</evidence>
<dbReference type="EMBL" id="CAJFDI010000006">
    <property type="protein sequence ID" value="CAD5235513.1"/>
    <property type="molecule type" value="Genomic_DNA"/>
</dbReference>
<evidence type="ECO:0000313" key="2">
    <source>
        <dbReference type="Proteomes" id="UP000095284"/>
    </source>
</evidence>
<dbReference type="EMBL" id="CAJFCV020000006">
    <property type="protein sequence ID" value="CAG9131946.1"/>
    <property type="molecule type" value="Genomic_DNA"/>
</dbReference>